<sequence>MVECRLQQIALVARTALALVFLWHGLVPKILWLSPDEVAMIEAHGLPAAAQVAMLAGVAEVLLAALLMLLRRRRWPLLLAGLVLVGLLVDVVLFSPHLLIQAFNPLSTNLAALALCLLAWLAEGPSKTSTARARV</sequence>
<feature type="transmembrane region" description="Helical" evidence="1">
    <location>
        <begin position="106"/>
        <end position="122"/>
    </location>
</feature>
<organism evidence="2 3">
    <name type="scientific">Pseudomonas benzenivorans</name>
    <dbReference type="NCBI Taxonomy" id="556533"/>
    <lineage>
        <taxon>Bacteria</taxon>
        <taxon>Pseudomonadati</taxon>
        <taxon>Pseudomonadota</taxon>
        <taxon>Gammaproteobacteria</taxon>
        <taxon>Pseudomonadales</taxon>
        <taxon>Pseudomonadaceae</taxon>
        <taxon>Pseudomonas</taxon>
    </lineage>
</organism>
<gene>
    <name evidence="2" type="ORF">SBP02_09615</name>
</gene>
<evidence type="ECO:0000313" key="3">
    <source>
        <dbReference type="Proteomes" id="UP001305928"/>
    </source>
</evidence>
<name>A0ABZ0Q1Y5_9PSED</name>
<protein>
    <submittedName>
        <fullName evidence="2">DoxX-like family protein</fullName>
    </submittedName>
</protein>
<keyword evidence="1" id="KW-0472">Membrane</keyword>
<feature type="transmembrane region" description="Helical" evidence="1">
    <location>
        <begin position="52"/>
        <end position="70"/>
    </location>
</feature>
<keyword evidence="3" id="KW-1185">Reference proteome</keyword>
<dbReference type="Proteomes" id="UP001305928">
    <property type="component" value="Chromosome"/>
</dbReference>
<evidence type="ECO:0000313" key="2">
    <source>
        <dbReference type="EMBL" id="WPC06986.1"/>
    </source>
</evidence>
<feature type="transmembrane region" description="Helical" evidence="1">
    <location>
        <begin position="77"/>
        <end position="100"/>
    </location>
</feature>
<keyword evidence="1" id="KW-0812">Transmembrane</keyword>
<accession>A0ABZ0Q1Y5</accession>
<keyword evidence="1" id="KW-1133">Transmembrane helix</keyword>
<reference evidence="2 3" key="1">
    <citation type="submission" date="2023-11" db="EMBL/GenBank/DDBJ databases">
        <title>Complete genome of Pseudomonas benzenivorans BA3361.</title>
        <authorList>
            <person name="Shin S.Y."/>
            <person name="Song J."/>
            <person name="Kang H."/>
        </authorList>
    </citation>
    <scope>NUCLEOTIDE SEQUENCE [LARGE SCALE GENOMIC DNA]</scope>
    <source>
        <strain evidence="2 3">HNIBRBA3361</strain>
    </source>
</reference>
<dbReference type="EMBL" id="CP137892">
    <property type="protein sequence ID" value="WPC06986.1"/>
    <property type="molecule type" value="Genomic_DNA"/>
</dbReference>
<feature type="transmembrane region" description="Helical" evidence="1">
    <location>
        <begin position="12"/>
        <end position="32"/>
    </location>
</feature>
<dbReference type="InterPro" id="IPR025695">
    <property type="entry name" value="DoxX-like"/>
</dbReference>
<evidence type="ECO:0000256" key="1">
    <source>
        <dbReference type="SAM" id="Phobius"/>
    </source>
</evidence>
<dbReference type="RefSeq" id="WP_318646161.1">
    <property type="nucleotide sequence ID" value="NZ_CP137892.1"/>
</dbReference>
<dbReference type="Pfam" id="PF13781">
    <property type="entry name" value="DoxX_3"/>
    <property type="match status" value="1"/>
</dbReference>
<proteinExistence type="predicted"/>